<comment type="pathway">
    <text evidence="1">Protein modification; protein ubiquitination.</text>
</comment>
<gene>
    <name evidence="3" type="ORF">HU200_061135</name>
</gene>
<reference evidence="3" key="1">
    <citation type="submission" date="2020-07" db="EMBL/GenBank/DDBJ databases">
        <title>Genome sequence and genetic diversity analysis of an under-domesticated orphan crop, white fonio (Digitaria exilis).</title>
        <authorList>
            <person name="Bennetzen J.L."/>
            <person name="Chen S."/>
            <person name="Ma X."/>
            <person name="Wang X."/>
            <person name="Yssel A.E.J."/>
            <person name="Chaluvadi S.R."/>
            <person name="Johnson M."/>
            <person name="Gangashetty P."/>
            <person name="Hamidou F."/>
            <person name="Sanogo M.D."/>
            <person name="Zwaenepoel A."/>
            <person name="Wallace J."/>
            <person name="Van De Peer Y."/>
            <person name="Van Deynze A."/>
        </authorList>
    </citation>
    <scope>NUCLEOTIDE SEQUENCE</scope>
    <source>
        <tissue evidence="3">Leaves</tissue>
    </source>
</reference>
<dbReference type="AlphaFoldDB" id="A0A835A572"/>
<dbReference type="EMBL" id="JACEFO010002588">
    <property type="protein sequence ID" value="KAF8655394.1"/>
    <property type="molecule type" value="Genomic_DNA"/>
</dbReference>
<keyword evidence="4" id="KW-1185">Reference proteome</keyword>
<dbReference type="InterPro" id="IPR011333">
    <property type="entry name" value="SKP1/BTB/POZ_sf"/>
</dbReference>
<dbReference type="GO" id="GO:0016567">
    <property type="term" value="P:protein ubiquitination"/>
    <property type="evidence" value="ECO:0007669"/>
    <property type="project" value="InterPro"/>
</dbReference>
<evidence type="ECO:0000259" key="2">
    <source>
        <dbReference type="PROSITE" id="PS50097"/>
    </source>
</evidence>
<dbReference type="OrthoDB" id="693342at2759"/>
<dbReference type="PROSITE" id="PS50097">
    <property type="entry name" value="BTB"/>
    <property type="match status" value="1"/>
</dbReference>
<evidence type="ECO:0000313" key="3">
    <source>
        <dbReference type="EMBL" id="KAF8655394.1"/>
    </source>
</evidence>
<accession>A0A835A572</accession>
<dbReference type="Gene3D" id="3.30.710.10">
    <property type="entry name" value="Potassium Channel Kv1.1, Chain A"/>
    <property type="match status" value="1"/>
</dbReference>
<protein>
    <recommendedName>
        <fullName evidence="2">BTB domain-containing protein</fullName>
    </recommendedName>
</protein>
<sequence length="123" mass="14135">MLAASSPVFNRQLSGQMREKDMDNIVVHDMQPAIFRALLQFVYTDSIIDMSGMDVHDQIEIIRHLLVAAERYCMDRLKNICEGVLCKCMDMESLLTYVALADTTEKWHIRPMSVSTSCVTNRY</sequence>
<evidence type="ECO:0000256" key="1">
    <source>
        <dbReference type="ARBA" id="ARBA00004906"/>
    </source>
</evidence>
<comment type="caution">
    <text evidence="3">The sequence shown here is derived from an EMBL/GenBank/DDBJ whole genome shotgun (WGS) entry which is preliminary data.</text>
</comment>
<dbReference type="Pfam" id="PF00651">
    <property type="entry name" value="BTB"/>
    <property type="match status" value="1"/>
</dbReference>
<proteinExistence type="predicted"/>
<dbReference type="SUPFAM" id="SSF54695">
    <property type="entry name" value="POZ domain"/>
    <property type="match status" value="1"/>
</dbReference>
<organism evidence="3 4">
    <name type="scientific">Digitaria exilis</name>
    <dbReference type="NCBI Taxonomy" id="1010633"/>
    <lineage>
        <taxon>Eukaryota</taxon>
        <taxon>Viridiplantae</taxon>
        <taxon>Streptophyta</taxon>
        <taxon>Embryophyta</taxon>
        <taxon>Tracheophyta</taxon>
        <taxon>Spermatophyta</taxon>
        <taxon>Magnoliopsida</taxon>
        <taxon>Liliopsida</taxon>
        <taxon>Poales</taxon>
        <taxon>Poaceae</taxon>
        <taxon>PACMAD clade</taxon>
        <taxon>Panicoideae</taxon>
        <taxon>Panicodae</taxon>
        <taxon>Paniceae</taxon>
        <taxon>Anthephorinae</taxon>
        <taxon>Digitaria</taxon>
    </lineage>
</organism>
<evidence type="ECO:0000313" key="4">
    <source>
        <dbReference type="Proteomes" id="UP000636709"/>
    </source>
</evidence>
<dbReference type="PANTHER" id="PTHR26379">
    <property type="entry name" value="BTB/POZ AND MATH DOMAIN-CONTAINING PROTEIN 1"/>
    <property type="match status" value="1"/>
</dbReference>
<name>A0A835A572_9POAL</name>
<dbReference type="Proteomes" id="UP000636709">
    <property type="component" value="Unassembled WGS sequence"/>
</dbReference>
<feature type="domain" description="BTB" evidence="2">
    <location>
        <begin position="1"/>
        <end position="47"/>
    </location>
</feature>
<dbReference type="PANTHER" id="PTHR26379:SF304">
    <property type="entry name" value="BTB_POZ AND MATH DOMAIN-CONTAINING PROTEIN 2"/>
    <property type="match status" value="1"/>
</dbReference>
<dbReference type="InterPro" id="IPR000210">
    <property type="entry name" value="BTB/POZ_dom"/>
</dbReference>
<dbReference type="InterPro" id="IPR045005">
    <property type="entry name" value="BPM1-6"/>
</dbReference>